<feature type="signal peptide" evidence="2">
    <location>
        <begin position="1"/>
        <end position="21"/>
    </location>
</feature>
<feature type="chain" id="PRO_5045788498" evidence="2">
    <location>
        <begin position="22"/>
        <end position="68"/>
    </location>
</feature>
<protein>
    <submittedName>
        <fullName evidence="3">Uncharacterized protein</fullName>
    </submittedName>
</protein>
<evidence type="ECO:0000256" key="2">
    <source>
        <dbReference type="SAM" id="SignalP"/>
    </source>
</evidence>
<proteinExistence type="predicted"/>
<reference evidence="3 4" key="1">
    <citation type="submission" date="2024-09" db="EMBL/GenBank/DDBJ databases">
        <title>Itraconazole resistance in Madurella fahalii resulting from another homologue of gene encoding cytochrome P450 14-alpha sterol demethylase (CYP51).</title>
        <authorList>
            <person name="Yoshioka I."/>
            <person name="Fahal A.H."/>
            <person name="Kaneko S."/>
            <person name="Yaguchi T."/>
        </authorList>
    </citation>
    <scope>NUCLEOTIDE SEQUENCE [LARGE SCALE GENOMIC DNA]</scope>
    <source>
        <strain evidence="3 4">IFM 68171</strain>
    </source>
</reference>
<sequence length="68" mass="6658">MQLSRFVILAVGVFGASAAAAQHGAGSQSAQMAQSAPEGHDNAHAYGQYARVATDGGKGAAKGKGGSQ</sequence>
<evidence type="ECO:0000313" key="3">
    <source>
        <dbReference type="EMBL" id="GAB1316554.1"/>
    </source>
</evidence>
<feature type="compositionally biased region" description="Low complexity" evidence="1">
    <location>
        <begin position="27"/>
        <end position="36"/>
    </location>
</feature>
<keyword evidence="2" id="KW-0732">Signal</keyword>
<dbReference type="Proteomes" id="UP001628179">
    <property type="component" value="Unassembled WGS sequence"/>
</dbReference>
<dbReference type="RefSeq" id="XP_070918285.1">
    <property type="nucleotide sequence ID" value="XM_071062184.1"/>
</dbReference>
<dbReference type="GeneID" id="98177507"/>
<dbReference type="EMBL" id="BAAFSV010000003">
    <property type="protein sequence ID" value="GAB1316554.1"/>
    <property type="molecule type" value="Genomic_DNA"/>
</dbReference>
<evidence type="ECO:0000256" key="1">
    <source>
        <dbReference type="SAM" id="MobiDB-lite"/>
    </source>
</evidence>
<keyword evidence="4" id="KW-1185">Reference proteome</keyword>
<accession>A0ABQ0GFL2</accession>
<name>A0ABQ0GFL2_9PEZI</name>
<comment type="caution">
    <text evidence="3">The sequence shown here is derived from an EMBL/GenBank/DDBJ whole genome shotgun (WGS) entry which is preliminary data.</text>
</comment>
<organism evidence="3 4">
    <name type="scientific">Madurella fahalii</name>
    <dbReference type="NCBI Taxonomy" id="1157608"/>
    <lineage>
        <taxon>Eukaryota</taxon>
        <taxon>Fungi</taxon>
        <taxon>Dikarya</taxon>
        <taxon>Ascomycota</taxon>
        <taxon>Pezizomycotina</taxon>
        <taxon>Sordariomycetes</taxon>
        <taxon>Sordariomycetidae</taxon>
        <taxon>Sordariales</taxon>
        <taxon>Sordariales incertae sedis</taxon>
        <taxon>Madurella</taxon>
    </lineage>
</organism>
<gene>
    <name evidence="3" type="ORF">MFIFM68171_06764</name>
</gene>
<evidence type="ECO:0000313" key="4">
    <source>
        <dbReference type="Proteomes" id="UP001628179"/>
    </source>
</evidence>
<feature type="region of interest" description="Disordered" evidence="1">
    <location>
        <begin position="27"/>
        <end position="47"/>
    </location>
</feature>